<evidence type="ECO:0008006" key="8">
    <source>
        <dbReference type="Google" id="ProtNLM"/>
    </source>
</evidence>
<feature type="coiled-coil region" evidence="3">
    <location>
        <begin position="101"/>
        <end position="135"/>
    </location>
</feature>
<feature type="region of interest" description="Disordered" evidence="4">
    <location>
        <begin position="346"/>
        <end position="427"/>
    </location>
</feature>
<comment type="similarity">
    <text evidence="1">Belongs to the ADIP family.</text>
</comment>
<dbReference type="HOGENOM" id="CLU_010128_0_1_1"/>
<reference evidence="7" key="1">
    <citation type="submission" date="2010-07" db="EMBL/GenBank/DDBJ databases">
        <title>The genome sequence of Gaeumannomyces graminis var. tritici strain R3-111a-1.</title>
        <authorList>
            <consortium name="The Broad Institute Genome Sequencing Platform"/>
            <person name="Ma L.-J."/>
            <person name="Dead R."/>
            <person name="Young S."/>
            <person name="Zeng Q."/>
            <person name="Koehrsen M."/>
            <person name="Alvarado L."/>
            <person name="Berlin A."/>
            <person name="Chapman S.B."/>
            <person name="Chen Z."/>
            <person name="Freedman E."/>
            <person name="Gellesch M."/>
            <person name="Goldberg J."/>
            <person name="Griggs A."/>
            <person name="Gujja S."/>
            <person name="Heilman E.R."/>
            <person name="Heiman D."/>
            <person name="Hepburn T."/>
            <person name="Howarth C."/>
            <person name="Jen D."/>
            <person name="Larson L."/>
            <person name="Mehta T."/>
            <person name="Neiman D."/>
            <person name="Pearson M."/>
            <person name="Roberts A."/>
            <person name="Saif S."/>
            <person name="Shea T."/>
            <person name="Shenoy N."/>
            <person name="Sisk P."/>
            <person name="Stolte C."/>
            <person name="Sykes S."/>
            <person name="Walk T."/>
            <person name="White J."/>
            <person name="Yandava C."/>
            <person name="Haas B."/>
            <person name="Nusbaum C."/>
            <person name="Birren B."/>
        </authorList>
    </citation>
    <scope>NUCLEOTIDE SEQUENCE [LARGE SCALE GENOMIC DNA]</scope>
    <source>
        <strain evidence="7">R3-111a-1</strain>
    </source>
</reference>
<dbReference type="STRING" id="644352.J3P009"/>
<feature type="compositionally biased region" description="Low complexity" evidence="4">
    <location>
        <begin position="758"/>
        <end position="771"/>
    </location>
</feature>
<evidence type="ECO:0000313" key="6">
    <source>
        <dbReference type="EnsemblFungi" id="EJT76942"/>
    </source>
</evidence>
<feature type="compositionally biased region" description="Acidic residues" evidence="4">
    <location>
        <begin position="407"/>
        <end position="427"/>
    </location>
</feature>
<feature type="compositionally biased region" description="Low complexity" evidence="4">
    <location>
        <begin position="576"/>
        <end position="602"/>
    </location>
</feature>
<feature type="compositionally biased region" description="Low complexity" evidence="4">
    <location>
        <begin position="709"/>
        <end position="727"/>
    </location>
</feature>
<dbReference type="EnsemblFungi" id="EJT76942">
    <property type="protein sequence ID" value="EJT76942"/>
    <property type="gene ID" value="GGTG_06856"/>
</dbReference>
<dbReference type="eggNOG" id="ENOG502RZ1J">
    <property type="taxonomic scope" value="Eukaryota"/>
</dbReference>
<keyword evidence="7" id="KW-1185">Reference proteome</keyword>
<feature type="region of interest" description="Disordered" evidence="4">
    <location>
        <begin position="441"/>
        <end position="811"/>
    </location>
</feature>
<dbReference type="RefSeq" id="XP_009222942.1">
    <property type="nucleotide sequence ID" value="XM_009224678.1"/>
</dbReference>
<feature type="compositionally biased region" description="Polar residues" evidence="4">
    <location>
        <begin position="775"/>
        <end position="784"/>
    </location>
</feature>
<keyword evidence="2 3" id="KW-0175">Coiled coil</keyword>
<feature type="compositionally biased region" description="Basic and acidic residues" evidence="4">
    <location>
        <begin position="463"/>
        <end position="475"/>
    </location>
</feature>
<dbReference type="AlphaFoldDB" id="J3P009"/>
<dbReference type="Proteomes" id="UP000006039">
    <property type="component" value="Unassembled WGS sequence"/>
</dbReference>
<name>J3P009_GAET3</name>
<evidence type="ECO:0000256" key="2">
    <source>
        <dbReference type="ARBA" id="ARBA00023054"/>
    </source>
</evidence>
<dbReference type="VEuPathDB" id="FungiDB:GGTG_06856"/>
<reference evidence="6" key="4">
    <citation type="journal article" date="2015" name="G3 (Bethesda)">
        <title>Genome sequences of three phytopathogenic species of the Magnaporthaceae family of fungi.</title>
        <authorList>
            <person name="Okagaki L.H."/>
            <person name="Nunes C.C."/>
            <person name="Sailsbery J."/>
            <person name="Clay B."/>
            <person name="Brown D."/>
            <person name="John T."/>
            <person name="Oh Y."/>
            <person name="Young N."/>
            <person name="Fitzgerald M."/>
            <person name="Haas B.J."/>
            <person name="Zeng Q."/>
            <person name="Young S."/>
            <person name="Adiconis X."/>
            <person name="Fan L."/>
            <person name="Levin J.Z."/>
            <person name="Mitchell T.K."/>
            <person name="Okubara P.A."/>
            <person name="Farman M.L."/>
            <person name="Kohn L.M."/>
            <person name="Birren B."/>
            <person name="Ma L.-J."/>
            <person name="Dean R.A."/>
        </authorList>
    </citation>
    <scope>NUCLEOTIDE SEQUENCE</scope>
    <source>
        <strain evidence="6">R3-111a-1</strain>
    </source>
</reference>
<evidence type="ECO:0000313" key="5">
    <source>
        <dbReference type="EMBL" id="EJT76942.1"/>
    </source>
</evidence>
<dbReference type="Pfam" id="PF11559">
    <property type="entry name" value="ADIP"/>
    <property type="match status" value="1"/>
</dbReference>
<reference evidence="5" key="3">
    <citation type="submission" date="2010-09" db="EMBL/GenBank/DDBJ databases">
        <title>Annotation of Gaeumannomyces graminis var. tritici R3-111a-1.</title>
        <authorList>
            <consortium name="The Broad Institute Genome Sequencing Platform"/>
            <person name="Ma L.-J."/>
            <person name="Dead R."/>
            <person name="Young S.K."/>
            <person name="Zeng Q."/>
            <person name="Gargeya S."/>
            <person name="Fitzgerald M."/>
            <person name="Haas B."/>
            <person name="Abouelleil A."/>
            <person name="Alvarado L."/>
            <person name="Arachchi H.M."/>
            <person name="Berlin A."/>
            <person name="Brown A."/>
            <person name="Chapman S.B."/>
            <person name="Chen Z."/>
            <person name="Dunbar C."/>
            <person name="Freedman E."/>
            <person name="Gearin G."/>
            <person name="Gellesch M."/>
            <person name="Goldberg J."/>
            <person name="Griggs A."/>
            <person name="Gujja S."/>
            <person name="Heiman D."/>
            <person name="Howarth C."/>
            <person name="Larson L."/>
            <person name="Lui A."/>
            <person name="MacDonald P.J.P."/>
            <person name="Mehta T."/>
            <person name="Montmayeur A."/>
            <person name="Murphy C."/>
            <person name="Neiman D."/>
            <person name="Pearson M."/>
            <person name="Priest M."/>
            <person name="Roberts A."/>
            <person name="Saif S."/>
            <person name="Shea T."/>
            <person name="Shenoy N."/>
            <person name="Sisk P."/>
            <person name="Stolte C."/>
            <person name="Sykes S."/>
            <person name="Yandava C."/>
            <person name="Wortman J."/>
            <person name="Nusbaum C."/>
            <person name="Birren B."/>
        </authorList>
    </citation>
    <scope>NUCLEOTIDE SEQUENCE</scope>
    <source>
        <strain evidence="5">R3-111a-1</strain>
    </source>
</reference>
<reference evidence="5" key="2">
    <citation type="submission" date="2010-07" db="EMBL/GenBank/DDBJ databases">
        <authorList>
            <consortium name="The Broad Institute Genome Sequencing Platform"/>
            <consortium name="Broad Institute Genome Sequencing Center for Infectious Disease"/>
            <person name="Ma L.-J."/>
            <person name="Dead R."/>
            <person name="Young S."/>
            <person name="Zeng Q."/>
            <person name="Koehrsen M."/>
            <person name="Alvarado L."/>
            <person name="Berlin A."/>
            <person name="Chapman S.B."/>
            <person name="Chen Z."/>
            <person name="Freedman E."/>
            <person name="Gellesch M."/>
            <person name="Goldberg J."/>
            <person name="Griggs A."/>
            <person name="Gujja S."/>
            <person name="Heilman E.R."/>
            <person name="Heiman D."/>
            <person name="Hepburn T."/>
            <person name="Howarth C."/>
            <person name="Jen D."/>
            <person name="Larson L."/>
            <person name="Mehta T."/>
            <person name="Neiman D."/>
            <person name="Pearson M."/>
            <person name="Roberts A."/>
            <person name="Saif S."/>
            <person name="Shea T."/>
            <person name="Shenoy N."/>
            <person name="Sisk P."/>
            <person name="Stolte C."/>
            <person name="Sykes S."/>
            <person name="Walk T."/>
            <person name="White J."/>
            <person name="Yandava C."/>
            <person name="Haas B."/>
            <person name="Nusbaum C."/>
            <person name="Birren B."/>
        </authorList>
    </citation>
    <scope>NUCLEOTIDE SEQUENCE</scope>
    <source>
        <strain evidence="5">R3-111a-1</strain>
    </source>
</reference>
<sequence>MIEVENLRAASTYVCNQLLARGLIDCPIGFVSAEPDEVAVILRVINDLILRKDRDSENRESLATNIRTLRAENLRAIDDVRRERDAHADTRRSLQSTEALVHTLRSQLAHAEASVQKLKEEAVRTRSAVAQTRAACTKEIRKRDLQIDTLKKAVGDAGRARGERKAQAITTITVTGDAGATAGDAGAPGPGATADDVYDLRQESSSFLAELAQGLSTENEELKTLIHKVQSMLQDMSGYQSGTTDSAPADAPLSRSAGVDEVGAEMDAILLHLRTILTNPSFVPIEEVVVREDEIHRLREGWEKMESRWKDAMLLLETWRRRVGEGGRAVNVQEINMGLRLSPVRVRDAEPAPQDTAKRIPPLDLGLAPVREQVEEDEDEEPQRRFPPSPSPAESLHLVPAPAFDNGPDDSDTDSESSIFVDEDEEEDNVVVLEQSIMLDSSPLPVPPRLSPLKESASAGNRRNPDASRSRKRPGDFTTILEEDTVDIETLSKPRQSPITAVAARQVPQERPDSAASCTSGTSTGTESSIRLVQPEAPPPNTSAPAKPTQPPPAKKRHTTRAATKEQKPPAKKPTRPTAQPASSRPTRASAAKSAPAPTTQSRPESPAESAFRPGHKATKSTGSVQTAPPAPTPRAGRKAAPTTPAKIVVPPPVSSRLPLPRVANANGVPQSPLTMATIAAKLAASERDADAARVRAKLKAARQGRGGRAATIAAEAASAPSSRAASNETARSAEDSEVGGASIGSSNSADSVKRDSPATSAASSARASPAVDQDANSSSTGSATVRMVVGELTSPRKRGRRAERVASRRRSTLNAWELNTLISGEVAVSPTK</sequence>
<protein>
    <recommendedName>
        <fullName evidence="8">NIMA interactive protein</fullName>
    </recommendedName>
</protein>
<evidence type="ECO:0000256" key="1">
    <source>
        <dbReference type="ARBA" id="ARBA00009291"/>
    </source>
</evidence>
<feature type="compositionally biased region" description="Low complexity" evidence="4">
    <location>
        <begin position="514"/>
        <end position="529"/>
    </location>
</feature>
<dbReference type="OrthoDB" id="312015at2759"/>
<dbReference type="InterPro" id="IPR021622">
    <property type="entry name" value="Afadin/alpha-actinin-bd"/>
</dbReference>
<gene>
    <name evidence="6" type="primary">20347314</name>
    <name evidence="5" type="ORF">GGTG_06856</name>
</gene>
<organism evidence="5">
    <name type="scientific">Gaeumannomyces tritici (strain R3-111a-1)</name>
    <name type="common">Wheat and barley take-all root rot fungus</name>
    <name type="synonym">Gaeumannomyces graminis var. tritici</name>
    <dbReference type="NCBI Taxonomy" id="644352"/>
    <lineage>
        <taxon>Eukaryota</taxon>
        <taxon>Fungi</taxon>
        <taxon>Dikarya</taxon>
        <taxon>Ascomycota</taxon>
        <taxon>Pezizomycotina</taxon>
        <taxon>Sordariomycetes</taxon>
        <taxon>Sordariomycetidae</taxon>
        <taxon>Magnaporthales</taxon>
        <taxon>Magnaporthaceae</taxon>
        <taxon>Gaeumannomyces</taxon>
    </lineage>
</organism>
<proteinExistence type="inferred from homology"/>
<dbReference type="EMBL" id="GL385397">
    <property type="protein sequence ID" value="EJT76942.1"/>
    <property type="molecule type" value="Genomic_DNA"/>
</dbReference>
<evidence type="ECO:0000313" key="7">
    <source>
        <dbReference type="Proteomes" id="UP000006039"/>
    </source>
</evidence>
<accession>J3P009</accession>
<evidence type="ECO:0000256" key="4">
    <source>
        <dbReference type="SAM" id="MobiDB-lite"/>
    </source>
</evidence>
<feature type="compositionally biased region" description="Basic residues" evidence="4">
    <location>
        <begin position="796"/>
        <end position="811"/>
    </location>
</feature>
<feature type="compositionally biased region" description="Low complexity" evidence="4">
    <location>
        <begin position="639"/>
        <end position="663"/>
    </location>
</feature>
<reference evidence="6" key="5">
    <citation type="submission" date="2018-04" db="UniProtKB">
        <authorList>
            <consortium name="EnsemblFungi"/>
        </authorList>
    </citation>
    <scope>IDENTIFICATION</scope>
    <source>
        <strain evidence="6">R3-111a-1</strain>
    </source>
</reference>
<evidence type="ECO:0000256" key="3">
    <source>
        <dbReference type="SAM" id="Coils"/>
    </source>
</evidence>
<feature type="compositionally biased region" description="Basic and acidic residues" evidence="4">
    <location>
        <begin position="685"/>
        <end position="694"/>
    </location>
</feature>
<dbReference type="GeneID" id="20347314"/>
<feature type="compositionally biased region" description="Pro residues" evidence="4">
    <location>
        <begin position="536"/>
        <end position="553"/>
    </location>
</feature>